<dbReference type="Proteomes" id="UP000681340">
    <property type="component" value="Unassembled WGS sequence"/>
</dbReference>
<organism evidence="1 2">
    <name type="scientific">Actinoplanes auranticolor</name>
    <dbReference type="NCBI Taxonomy" id="47988"/>
    <lineage>
        <taxon>Bacteria</taxon>
        <taxon>Bacillati</taxon>
        <taxon>Actinomycetota</taxon>
        <taxon>Actinomycetes</taxon>
        <taxon>Micromonosporales</taxon>
        <taxon>Micromonosporaceae</taxon>
        <taxon>Actinoplanes</taxon>
    </lineage>
</organism>
<comment type="caution">
    <text evidence="1">The sequence shown here is derived from an EMBL/GenBank/DDBJ whole genome shotgun (WGS) entry which is preliminary data.</text>
</comment>
<keyword evidence="2" id="KW-1185">Reference proteome</keyword>
<proteinExistence type="predicted"/>
<reference evidence="1" key="1">
    <citation type="submission" date="2021-03" db="EMBL/GenBank/DDBJ databases">
        <title>Whole genome shotgun sequence of Actinoplanes auranticolor NBRC 12245.</title>
        <authorList>
            <person name="Komaki H."/>
            <person name="Tamura T."/>
        </authorList>
    </citation>
    <scope>NUCLEOTIDE SEQUENCE</scope>
    <source>
        <strain evidence="1">NBRC 12245</strain>
    </source>
</reference>
<evidence type="ECO:0000313" key="2">
    <source>
        <dbReference type="Proteomes" id="UP000681340"/>
    </source>
</evidence>
<sequence>MQGQELDVVPEWVVLDVAPADTGRCAPCRLIARLSSLAALTNPAVAPDEPRLQAADALSR</sequence>
<dbReference type="AlphaFoldDB" id="A0A919S6L7"/>
<dbReference type="EMBL" id="BOQL01000017">
    <property type="protein sequence ID" value="GIM65401.1"/>
    <property type="molecule type" value="Genomic_DNA"/>
</dbReference>
<name>A0A919S6L7_9ACTN</name>
<protein>
    <submittedName>
        <fullName evidence="1">Uncharacterized protein</fullName>
    </submittedName>
</protein>
<accession>A0A919S6L7</accession>
<gene>
    <name evidence="1" type="ORF">Aau02nite_16810</name>
</gene>
<evidence type="ECO:0000313" key="1">
    <source>
        <dbReference type="EMBL" id="GIM65401.1"/>
    </source>
</evidence>